<evidence type="ECO:0000259" key="2">
    <source>
        <dbReference type="PROSITE" id="PS50838"/>
    </source>
</evidence>
<evidence type="ECO:0000313" key="4">
    <source>
        <dbReference type="Proteomes" id="UP001216150"/>
    </source>
</evidence>
<dbReference type="AlphaFoldDB" id="A0AAD6DEY3"/>
<dbReference type="Pfam" id="PF01454">
    <property type="entry name" value="MAGE"/>
    <property type="match status" value="1"/>
</dbReference>
<feature type="region of interest" description="Disordered" evidence="1">
    <location>
        <begin position="264"/>
        <end position="368"/>
    </location>
</feature>
<accession>A0AAD6DEY3</accession>
<organism evidence="3 4">
    <name type="scientific">Penicillium hetheringtonii</name>
    <dbReference type="NCBI Taxonomy" id="911720"/>
    <lineage>
        <taxon>Eukaryota</taxon>
        <taxon>Fungi</taxon>
        <taxon>Dikarya</taxon>
        <taxon>Ascomycota</taxon>
        <taxon>Pezizomycotina</taxon>
        <taxon>Eurotiomycetes</taxon>
        <taxon>Eurotiomycetidae</taxon>
        <taxon>Eurotiales</taxon>
        <taxon>Aspergillaceae</taxon>
        <taxon>Penicillium</taxon>
    </lineage>
</organism>
<dbReference type="PANTHER" id="PTHR11736">
    <property type="entry name" value="MELANOMA-ASSOCIATED ANTIGEN MAGE ANTIGEN"/>
    <property type="match status" value="1"/>
</dbReference>
<dbReference type="Proteomes" id="UP001216150">
    <property type="component" value="Unassembled WGS sequence"/>
</dbReference>
<dbReference type="InterPro" id="IPR041898">
    <property type="entry name" value="MAGE_WH1"/>
</dbReference>
<dbReference type="Gene3D" id="1.10.10.1200">
    <property type="entry name" value="MAGE homology domain, winged helix WH1 motif"/>
    <property type="match status" value="1"/>
</dbReference>
<sequence length="368" mass="40273">MPLVRKRQAAEPADSDDAMPTSSNRRQSARSEDSLVGAGDEDEDGGDSAPSSLDAMVKKLVRLALASEYSRLPIRRTDISTKVFGEQGTRQFKIVFEQAQRELKTRFGMEMSELPAREKTTISQRRAAQKVEKPSSGNKSWILTTTLPPTYQTPTILPPTKAPSTNTESTYTGLYSFIIALIALNGGSLAEPKLDRYLARMNAEQHTPIDRTDKLLQRMIKDGYLIRTRELDGGEEQIEFLIGPRGKIEVGMKGVAGLVREVYGQGNGGGNGNGEMNIEGGEMSQAEQDEREIFEGRLRRSLGIRERPGQVDDDDEEARTGTSGRGEEPEAGGRSRSSEGPRRSRRSAPATQGDSESSGEEDSATDSD</sequence>
<feature type="compositionally biased region" description="Low complexity" evidence="1">
    <location>
        <begin position="347"/>
        <end position="356"/>
    </location>
</feature>
<dbReference type="Gene3D" id="1.10.10.1210">
    <property type="entry name" value="MAGE homology domain, winged helix WH2 motif"/>
    <property type="match status" value="1"/>
</dbReference>
<comment type="caution">
    <text evidence="3">The sequence shown here is derived from an EMBL/GenBank/DDBJ whole genome shotgun (WGS) entry which is preliminary data.</text>
</comment>
<dbReference type="InterPro" id="IPR041899">
    <property type="entry name" value="MAGE_WH2"/>
</dbReference>
<feature type="region of interest" description="Disordered" evidence="1">
    <location>
        <begin position="117"/>
        <end position="144"/>
    </location>
</feature>
<gene>
    <name evidence="3" type="ORF">N7450_009354</name>
</gene>
<feature type="compositionally biased region" description="Basic and acidic residues" evidence="1">
    <location>
        <begin position="325"/>
        <end position="342"/>
    </location>
</feature>
<evidence type="ECO:0000313" key="3">
    <source>
        <dbReference type="EMBL" id="KAJ5575455.1"/>
    </source>
</evidence>
<dbReference type="InterPro" id="IPR037445">
    <property type="entry name" value="MAGE"/>
</dbReference>
<keyword evidence="4" id="KW-1185">Reference proteome</keyword>
<dbReference type="EMBL" id="JAQJAC010000008">
    <property type="protein sequence ID" value="KAJ5575455.1"/>
    <property type="molecule type" value="Genomic_DNA"/>
</dbReference>
<dbReference type="GO" id="GO:0005634">
    <property type="term" value="C:nucleus"/>
    <property type="evidence" value="ECO:0007669"/>
    <property type="project" value="TreeGrafter"/>
</dbReference>
<feature type="domain" description="MAGE" evidence="2">
    <location>
        <begin position="53"/>
        <end position="265"/>
    </location>
</feature>
<evidence type="ECO:0000256" key="1">
    <source>
        <dbReference type="SAM" id="MobiDB-lite"/>
    </source>
</evidence>
<proteinExistence type="predicted"/>
<feature type="compositionally biased region" description="Acidic residues" evidence="1">
    <location>
        <begin position="357"/>
        <end position="368"/>
    </location>
</feature>
<feature type="region of interest" description="Disordered" evidence="1">
    <location>
        <begin position="1"/>
        <end position="51"/>
    </location>
</feature>
<name>A0AAD6DEY3_9EURO</name>
<protein>
    <recommendedName>
        <fullName evidence="2">MAGE domain-containing protein</fullName>
    </recommendedName>
</protein>
<dbReference type="GO" id="GO:0006281">
    <property type="term" value="P:DNA repair"/>
    <property type="evidence" value="ECO:0007669"/>
    <property type="project" value="TreeGrafter"/>
</dbReference>
<dbReference type="PANTHER" id="PTHR11736:SF14">
    <property type="entry name" value="NSE3 HOMOLOG, SMC5-SMC6 COMPLEX COMPONENT"/>
    <property type="match status" value="1"/>
</dbReference>
<feature type="compositionally biased region" description="Basic and acidic residues" evidence="1">
    <location>
        <begin position="291"/>
        <end position="310"/>
    </location>
</feature>
<reference evidence="3 4" key="1">
    <citation type="journal article" date="2023" name="IMA Fungus">
        <title>Comparative genomic study of the Penicillium genus elucidates a diverse pangenome and 15 lateral gene transfer events.</title>
        <authorList>
            <person name="Petersen C."/>
            <person name="Sorensen T."/>
            <person name="Nielsen M.R."/>
            <person name="Sondergaard T.E."/>
            <person name="Sorensen J.L."/>
            <person name="Fitzpatrick D.A."/>
            <person name="Frisvad J.C."/>
            <person name="Nielsen K.L."/>
        </authorList>
    </citation>
    <scope>NUCLEOTIDE SEQUENCE [LARGE SCALE GENOMIC DNA]</scope>
    <source>
        <strain evidence="3 4">IBT 29057</strain>
    </source>
</reference>
<dbReference type="InterPro" id="IPR002190">
    <property type="entry name" value="MHD_dom"/>
</dbReference>
<dbReference type="SMART" id="SM01373">
    <property type="entry name" value="MAGE"/>
    <property type="match status" value="1"/>
</dbReference>
<dbReference type="PROSITE" id="PS50838">
    <property type="entry name" value="MAGE"/>
    <property type="match status" value="1"/>
</dbReference>